<dbReference type="Proteomes" id="UP001348817">
    <property type="component" value="Chromosome"/>
</dbReference>
<reference evidence="1 2" key="1">
    <citation type="submission" date="2021-12" db="EMBL/GenBank/DDBJ databases">
        <title>Genome sequencing of bacteria with rrn-lacking chromosome and rrn-plasmid.</title>
        <authorList>
            <person name="Anda M."/>
            <person name="Iwasaki W."/>
        </authorList>
    </citation>
    <scope>NUCLEOTIDE SEQUENCE [LARGE SCALE GENOMIC DNA]</scope>
    <source>
        <strain evidence="1 2">DSM 100852</strain>
    </source>
</reference>
<dbReference type="AlphaFoldDB" id="A0AAU9C7V2"/>
<name>A0AAU9C7V2_9BACT</name>
<evidence type="ECO:0000313" key="1">
    <source>
        <dbReference type="EMBL" id="BDD08069.1"/>
    </source>
</evidence>
<proteinExistence type="predicted"/>
<organism evidence="1 2">
    <name type="scientific">Fulvitalea axinellae</name>
    <dbReference type="NCBI Taxonomy" id="1182444"/>
    <lineage>
        <taxon>Bacteria</taxon>
        <taxon>Pseudomonadati</taxon>
        <taxon>Bacteroidota</taxon>
        <taxon>Cytophagia</taxon>
        <taxon>Cytophagales</taxon>
        <taxon>Persicobacteraceae</taxon>
        <taxon>Fulvitalea</taxon>
    </lineage>
</organism>
<evidence type="ECO:0000313" key="2">
    <source>
        <dbReference type="Proteomes" id="UP001348817"/>
    </source>
</evidence>
<protein>
    <submittedName>
        <fullName evidence="1">Uncharacterized protein</fullName>
    </submittedName>
</protein>
<dbReference type="KEGG" id="fax:FUAX_05010"/>
<dbReference type="EMBL" id="AP025314">
    <property type="protein sequence ID" value="BDD08069.1"/>
    <property type="molecule type" value="Genomic_DNA"/>
</dbReference>
<dbReference type="RefSeq" id="WP_338393354.1">
    <property type="nucleotide sequence ID" value="NZ_AP025314.1"/>
</dbReference>
<sequence>MEEHEYRAELRRVLDENSSNTIKNLNATIQSLPEKTKSIELIIFPDQDGEGTFGVNVSLSGPDPYVLNKAIKDSATLIDVIHTPEGLRPNVPYVDPFDSSFEVNDVLSDVVGHWLKSIWAQSDCQDLGLPVIIVADEGYGMDLPITLN</sequence>
<gene>
    <name evidence="1" type="ORF">FUAX_05010</name>
</gene>
<keyword evidence="2" id="KW-1185">Reference proteome</keyword>
<dbReference type="InterPro" id="IPR045661">
    <property type="entry name" value="DUF6389"/>
</dbReference>
<dbReference type="Pfam" id="PF19926">
    <property type="entry name" value="DUF6389"/>
    <property type="match status" value="1"/>
</dbReference>
<accession>A0AAU9C7V2</accession>